<dbReference type="AlphaFoldDB" id="A0A8J4WJN0"/>
<name>A0A8J4WJN0_9TREM</name>
<protein>
    <submittedName>
        <fullName evidence="2">Uncharacterized protein</fullName>
    </submittedName>
</protein>
<proteinExistence type="predicted"/>
<sequence>MNVFLDTSHRNSPNRCVSSKQTTTTNERFIQSVVPRNALQSDYLRSFSPLHSEVRSTDIRPVPGDTSESNSVVFYPGFPNNTGFPKDIIPQPVISNDLTTCKFSNAFSRQPSFETLSDKPIGFCCDTNVIPQSFRRLRPSQLACDVRSLDAMQQRLSSVCSTLPKPANAFGPLHPVTNMRLFYPCSTSRSNALCSPPVHSIVPHLEGDMVCEKNTLTDLSQSQIQSPKTTRPAPVSVQERPPPRSPASTPSSSSSSTLTSSLNKHPGINAFNCNTQSFEPCPATICSVSRGLSVSSLKSSSNDQLITATCSPDHIADRSCCHGCIATQMQSSLRTNCQVTPTPLSSNSVSSTTSLSDVNTVTQGQPVMQVPASPPSLPHLNLRHVNVLRYPKYTNRKNSGFERRLKHTGLILDPKLTLRLLRKMLQPFINQAVNNVMQHYMQVSYSPLLPFAVHLLIRHPVILAI</sequence>
<accession>A0A8J4WJN0</accession>
<organism evidence="2 3">
    <name type="scientific">Paragonimus heterotremus</name>
    <dbReference type="NCBI Taxonomy" id="100268"/>
    <lineage>
        <taxon>Eukaryota</taxon>
        <taxon>Metazoa</taxon>
        <taxon>Spiralia</taxon>
        <taxon>Lophotrochozoa</taxon>
        <taxon>Platyhelminthes</taxon>
        <taxon>Trematoda</taxon>
        <taxon>Digenea</taxon>
        <taxon>Plagiorchiida</taxon>
        <taxon>Troglotremata</taxon>
        <taxon>Troglotrematidae</taxon>
        <taxon>Paragonimus</taxon>
    </lineage>
</organism>
<reference evidence="2" key="1">
    <citation type="submission" date="2019-05" db="EMBL/GenBank/DDBJ databases">
        <title>Annotation for the trematode Paragonimus heterotremus.</title>
        <authorList>
            <person name="Choi Y.-J."/>
        </authorList>
    </citation>
    <scope>NUCLEOTIDE SEQUENCE</scope>
    <source>
        <strain evidence="2">LC</strain>
    </source>
</reference>
<feature type="compositionally biased region" description="Polar residues" evidence="1">
    <location>
        <begin position="218"/>
        <end position="229"/>
    </location>
</feature>
<feature type="region of interest" description="Disordered" evidence="1">
    <location>
        <begin position="218"/>
        <end position="261"/>
    </location>
</feature>
<dbReference type="Proteomes" id="UP000748531">
    <property type="component" value="Unassembled WGS sequence"/>
</dbReference>
<gene>
    <name evidence="2" type="ORF">PHET_02737</name>
</gene>
<dbReference type="OrthoDB" id="10346513at2759"/>
<keyword evidence="3" id="KW-1185">Reference proteome</keyword>
<evidence type="ECO:0000256" key="1">
    <source>
        <dbReference type="SAM" id="MobiDB-lite"/>
    </source>
</evidence>
<dbReference type="EMBL" id="LUCH01001008">
    <property type="protein sequence ID" value="KAF5403851.1"/>
    <property type="molecule type" value="Genomic_DNA"/>
</dbReference>
<comment type="caution">
    <text evidence="2">The sequence shown here is derived from an EMBL/GenBank/DDBJ whole genome shotgun (WGS) entry which is preliminary data.</text>
</comment>
<evidence type="ECO:0000313" key="3">
    <source>
        <dbReference type="Proteomes" id="UP000748531"/>
    </source>
</evidence>
<feature type="region of interest" description="Disordered" evidence="1">
    <location>
        <begin position="1"/>
        <end position="23"/>
    </location>
</feature>
<feature type="compositionally biased region" description="Low complexity" evidence="1">
    <location>
        <begin position="246"/>
        <end position="261"/>
    </location>
</feature>
<evidence type="ECO:0000313" key="2">
    <source>
        <dbReference type="EMBL" id="KAF5403851.1"/>
    </source>
</evidence>
<feature type="compositionally biased region" description="Polar residues" evidence="1">
    <location>
        <begin position="10"/>
        <end position="23"/>
    </location>
</feature>